<gene>
    <name evidence="2" type="ORF">ENJ12_01095</name>
</gene>
<dbReference type="InterPro" id="IPR007844">
    <property type="entry name" value="AsmA"/>
</dbReference>
<dbReference type="InterPro" id="IPR052894">
    <property type="entry name" value="AsmA-related"/>
</dbReference>
<dbReference type="GO" id="GO:0090313">
    <property type="term" value="P:regulation of protein targeting to membrane"/>
    <property type="evidence" value="ECO:0007669"/>
    <property type="project" value="TreeGrafter"/>
</dbReference>
<dbReference type="PANTHER" id="PTHR30441:SF4">
    <property type="entry name" value="PROTEIN ASMA"/>
    <property type="match status" value="1"/>
</dbReference>
<evidence type="ECO:0000259" key="1">
    <source>
        <dbReference type="Pfam" id="PF05170"/>
    </source>
</evidence>
<evidence type="ECO:0000313" key="2">
    <source>
        <dbReference type="EMBL" id="HEC05423.1"/>
    </source>
</evidence>
<organism evidence="2">
    <name type="scientific">Thiolapillus brandeum</name>
    <dbReference type="NCBI Taxonomy" id="1076588"/>
    <lineage>
        <taxon>Bacteria</taxon>
        <taxon>Pseudomonadati</taxon>
        <taxon>Pseudomonadota</taxon>
        <taxon>Gammaproteobacteria</taxon>
        <taxon>Chromatiales</taxon>
        <taxon>Sedimenticolaceae</taxon>
        <taxon>Thiolapillus</taxon>
    </lineage>
</organism>
<protein>
    <submittedName>
        <fullName evidence="2">AsmA family protein</fullName>
    </submittedName>
</protein>
<dbReference type="Pfam" id="PF05170">
    <property type="entry name" value="AsmA"/>
    <property type="match status" value="1"/>
</dbReference>
<dbReference type="AlphaFoldDB" id="A0A831RWI9"/>
<feature type="domain" description="AsmA" evidence="1">
    <location>
        <begin position="219"/>
        <end position="583"/>
    </location>
</feature>
<reference evidence="2" key="1">
    <citation type="journal article" date="2020" name="mSystems">
        <title>Genome- and Community-Level Interaction Insights into Carbon Utilization and Element Cycling Functions of Hydrothermarchaeota in Hydrothermal Sediment.</title>
        <authorList>
            <person name="Zhou Z."/>
            <person name="Liu Y."/>
            <person name="Xu W."/>
            <person name="Pan J."/>
            <person name="Luo Z.H."/>
            <person name="Li M."/>
        </authorList>
    </citation>
    <scope>NUCLEOTIDE SEQUENCE [LARGE SCALE GENOMIC DNA]</scope>
    <source>
        <strain evidence="2">HyVt-458</strain>
    </source>
</reference>
<comment type="caution">
    <text evidence="2">The sequence shown here is derived from an EMBL/GenBank/DDBJ whole genome shotgun (WGS) entry which is preliminary data.</text>
</comment>
<dbReference type="EMBL" id="DRLF01000041">
    <property type="protein sequence ID" value="HEC05423.1"/>
    <property type="molecule type" value="Genomic_DNA"/>
</dbReference>
<dbReference type="PANTHER" id="PTHR30441">
    <property type="entry name" value="DUF748 DOMAIN-CONTAINING PROTEIN"/>
    <property type="match status" value="1"/>
</dbReference>
<dbReference type="Proteomes" id="UP000886339">
    <property type="component" value="Unassembled WGS sequence"/>
</dbReference>
<accession>A0A831RWI9</accession>
<sequence>MEVQDLNATVVMPEQEAPEKEEGDWLSLYPGNTVVRNATVSFQAQGKKNDLRIKELLFVHKPDDIRVSLSGAFNNMPLSLKSNMKQPGNLMKISGRLARLDVSAEGTVDVQDSQALPKLDLQVRLRAPDLVMVAGKKLGKASVTGPVSLQARLHGENTWQLSGLEFSSNGSHLKVRGKGEIRDLFALDGMNISWTAESDDLAAVLQSAGVLNDAAFLKGKVTASARLTKDAKRFSLSDLEANLDRKGVQMKASGSVEDLQKRTGVNLGFSLKASSLESLGIKGIRTEAPVRMTGILKDGSGAGALAMQMEMNGDHWEMQAHADVVPGDTNKSSAWEASLKADDLSVLGRMLALKMNPVKPVHASLQIRRQGERLQLKDIDLVAGKSDLRGDLNILLDSDASKSRTSGKLRSRLLDLNAMFPQSQPEELKVLKNVEIESVVKSEAMEKQPRVFSSRSLPVDWIKKVVLQMQLEIGVFRGLIMEVHDVQTPVSISDGKLRMSDFRASLGGRPLKGKLQIDVARPSPAYELQLAVEDMDLALAFPGVQVAKGQSQMLVDLDVTGQGRSIAEIVASMNGEILLGLKNYPVGSGLPEELGESVIETINPEPQQKSVLECGALYFSVKDGVATTPRGLAAVFKRATWLGQGELNLKTEKIWLSFKPLPRRGFGIRKLGLAGLIMLGGNLSSPAILIDPKGAIGSSLSYMAAVSTGGASLLLEGLLNKARANQDVCAEIITGRVLLPDPPKTENTQQSILDD</sequence>
<dbReference type="GO" id="GO:0005886">
    <property type="term" value="C:plasma membrane"/>
    <property type="evidence" value="ECO:0007669"/>
    <property type="project" value="TreeGrafter"/>
</dbReference>
<name>A0A831RWI9_9GAMM</name>
<proteinExistence type="predicted"/>